<evidence type="ECO:0000313" key="1">
    <source>
        <dbReference type="EMBL" id="KAF2621590.1"/>
    </source>
</evidence>
<evidence type="ECO:0000313" key="2">
    <source>
        <dbReference type="Proteomes" id="UP000799754"/>
    </source>
</evidence>
<dbReference type="Proteomes" id="UP000799754">
    <property type="component" value="Unassembled WGS sequence"/>
</dbReference>
<comment type="caution">
    <text evidence="1">The sequence shown here is derived from an EMBL/GenBank/DDBJ whole genome shotgun (WGS) entry which is preliminary data.</text>
</comment>
<gene>
    <name evidence="1" type="ORF">BU25DRAFT_482523</name>
</gene>
<dbReference type="EMBL" id="MU006753">
    <property type="protein sequence ID" value="KAF2621590.1"/>
    <property type="molecule type" value="Genomic_DNA"/>
</dbReference>
<organism evidence="1 2">
    <name type="scientific">Macroventuria anomochaeta</name>
    <dbReference type="NCBI Taxonomy" id="301207"/>
    <lineage>
        <taxon>Eukaryota</taxon>
        <taxon>Fungi</taxon>
        <taxon>Dikarya</taxon>
        <taxon>Ascomycota</taxon>
        <taxon>Pezizomycotina</taxon>
        <taxon>Dothideomycetes</taxon>
        <taxon>Pleosporomycetidae</taxon>
        <taxon>Pleosporales</taxon>
        <taxon>Pleosporineae</taxon>
        <taxon>Didymellaceae</taxon>
        <taxon>Macroventuria</taxon>
    </lineage>
</organism>
<name>A0ACB6RI14_9PLEO</name>
<accession>A0ACB6RI14</accession>
<protein>
    <submittedName>
        <fullName evidence="1">Uncharacterized protein</fullName>
    </submittedName>
</protein>
<keyword evidence="2" id="KW-1185">Reference proteome</keyword>
<proteinExistence type="predicted"/>
<reference evidence="1" key="1">
    <citation type="journal article" date="2020" name="Stud. Mycol.">
        <title>101 Dothideomycetes genomes: a test case for predicting lifestyles and emergence of pathogens.</title>
        <authorList>
            <person name="Haridas S."/>
            <person name="Albert R."/>
            <person name="Binder M."/>
            <person name="Bloem J."/>
            <person name="Labutti K."/>
            <person name="Salamov A."/>
            <person name="Andreopoulos B."/>
            <person name="Baker S."/>
            <person name="Barry K."/>
            <person name="Bills G."/>
            <person name="Bluhm B."/>
            <person name="Cannon C."/>
            <person name="Castanera R."/>
            <person name="Culley D."/>
            <person name="Daum C."/>
            <person name="Ezra D."/>
            <person name="Gonzalez J."/>
            <person name="Henrissat B."/>
            <person name="Kuo A."/>
            <person name="Liang C."/>
            <person name="Lipzen A."/>
            <person name="Lutzoni F."/>
            <person name="Magnuson J."/>
            <person name="Mondo S."/>
            <person name="Nolan M."/>
            <person name="Ohm R."/>
            <person name="Pangilinan J."/>
            <person name="Park H.-J."/>
            <person name="Ramirez L."/>
            <person name="Alfaro M."/>
            <person name="Sun H."/>
            <person name="Tritt A."/>
            <person name="Yoshinaga Y."/>
            <person name="Zwiers L.-H."/>
            <person name="Turgeon B."/>
            <person name="Goodwin S."/>
            <person name="Spatafora J."/>
            <person name="Crous P."/>
            <person name="Grigoriev I."/>
        </authorList>
    </citation>
    <scope>NUCLEOTIDE SEQUENCE</scope>
    <source>
        <strain evidence="1">CBS 525.71</strain>
    </source>
</reference>
<sequence length="132" mass="14521">MSHFTPSNNIVFASPEYRLAPEYPAPAGAYDFYARLVYLVSYAKELDIDSSKIVLYGISGGAVSAASAALLSRKMGARSVRRWCWIFPCSTTGTRFTPVPISFGMARRGLGGWTRRPGTLFWVMVIGTILMV</sequence>